<reference evidence="3 4" key="1">
    <citation type="journal article" date="2017" name="Gigascience">
        <title>Draft genome of the honey bee ectoparasitic mite, Tropilaelaps mercedesae, is shaped by the parasitic life history.</title>
        <authorList>
            <person name="Dong X."/>
            <person name="Armstrong S.D."/>
            <person name="Xia D."/>
            <person name="Makepeace B.L."/>
            <person name="Darby A.C."/>
            <person name="Kadowaki T."/>
        </authorList>
    </citation>
    <scope>NUCLEOTIDE SEQUENCE [LARGE SCALE GENOMIC DNA]</scope>
    <source>
        <strain evidence="3">Wuxi-XJTLU</strain>
    </source>
</reference>
<feature type="signal peptide" evidence="2">
    <location>
        <begin position="1"/>
        <end position="30"/>
    </location>
</feature>
<evidence type="ECO:0000256" key="2">
    <source>
        <dbReference type="SAM" id="SignalP"/>
    </source>
</evidence>
<accession>A0A1V9XPK0</accession>
<keyword evidence="4" id="KW-1185">Reference proteome</keyword>
<gene>
    <name evidence="3" type="ORF">BIW11_08436</name>
</gene>
<sequence length="147" mass="14996">MKRENSVSSGKPRRSRVVVLLLIWPAATLASGKGSTSLAAPVVSPAVTSMATKQGGASSTPTVSLQTQTAGQTRPYSLPLTGTASARSVQTQYPLHQPVSAVTGGVASIPQSAEAGVVPQLSVADILALRRAVQQNQLLSRSGVLAP</sequence>
<feature type="region of interest" description="Disordered" evidence="1">
    <location>
        <begin position="52"/>
        <end position="80"/>
    </location>
</feature>
<comment type="caution">
    <text evidence="3">The sequence shown here is derived from an EMBL/GenBank/DDBJ whole genome shotgun (WGS) entry which is preliminary data.</text>
</comment>
<dbReference type="AlphaFoldDB" id="A0A1V9XPK0"/>
<feature type="chain" id="PRO_5012777167" evidence="2">
    <location>
        <begin position="31"/>
        <end position="147"/>
    </location>
</feature>
<dbReference type="InParanoid" id="A0A1V9XPK0"/>
<name>A0A1V9XPK0_9ACAR</name>
<protein>
    <submittedName>
        <fullName evidence="3">SET and MYND domain-containing protein 1-like</fullName>
    </submittedName>
</protein>
<dbReference type="Proteomes" id="UP000192247">
    <property type="component" value="Unassembled WGS sequence"/>
</dbReference>
<proteinExistence type="predicted"/>
<evidence type="ECO:0000256" key="1">
    <source>
        <dbReference type="SAM" id="MobiDB-lite"/>
    </source>
</evidence>
<organism evidence="3 4">
    <name type="scientific">Tropilaelaps mercedesae</name>
    <dbReference type="NCBI Taxonomy" id="418985"/>
    <lineage>
        <taxon>Eukaryota</taxon>
        <taxon>Metazoa</taxon>
        <taxon>Ecdysozoa</taxon>
        <taxon>Arthropoda</taxon>
        <taxon>Chelicerata</taxon>
        <taxon>Arachnida</taxon>
        <taxon>Acari</taxon>
        <taxon>Parasitiformes</taxon>
        <taxon>Mesostigmata</taxon>
        <taxon>Gamasina</taxon>
        <taxon>Dermanyssoidea</taxon>
        <taxon>Laelapidae</taxon>
        <taxon>Tropilaelaps</taxon>
    </lineage>
</organism>
<keyword evidence="2" id="KW-0732">Signal</keyword>
<evidence type="ECO:0000313" key="3">
    <source>
        <dbReference type="EMBL" id="OQR75414.1"/>
    </source>
</evidence>
<evidence type="ECO:0000313" key="4">
    <source>
        <dbReference type="Proteomes" id="UP000192247"/>
    </source>
</evidence>
<dbReference type="EMBL" id="MNPL01006397">
    <property type="protein sequence ID" value="OQR75414.1"/>
    <property type="molecule type" value="Genomic_DNA"/>
</dbReference>